<dbReference type="GO" id="GO:0048046">
    <property type="term" value="C:apoplast"/>
    <property type="evidence" value="ECO:0007669"/>
    <property type="project" value="UniProtKB-SubCell"/>
</dbReference>
<dbReference type="InterPro" id="IPR004265">
    <property type="entry name" value="Dirigent"/>
</dbReference>
<keyword evidence="3 4" id="KW-0964">Secreted</keyword>
<dbReference type="Proteomes" id="UP001652660">
    <property type="component" value="Chromosome 5c"/>
</dbReference>
<dbReference type="PANTHER" id="PTHR21495">
    <property type="entry name" value="NUCLEOPORIN-RELATED"/>
    <property type="match status" value="1"/>
</dbReference>
<dbReference type="OrthoDB" id="1925209at2759"/>
<evidence type="ECO:0000256" key="4">
    <source>
        <dbReference type="RuleBase" id="RU363099"/>
    </source>
</evidence>
<evidence type="ECO:0000313" key="5">
    <source>
        <dbReference type="Proteomes" id="UP001652660"/>
    </source>
</evidence>
<feature type="signal peptide" evidence="4">
    <location>
        <begin position="1"/>
        <end position="24"/>
    </location>
</feature>
<organism evidence="5 6">
    <name type="scientific">Coffea arabica</name>
    <name type="common">Arabian coffee</name>
    <dbReference type="NCBI Taxonomy" id="13443"/>
    <lineage>
        <taxon>Eukaryota</taxon>
        <taxon>Viridiplantae</taxon>
        <taxon>Streptophyta</taxon>
        <taxon>Embryophyta</taxon>
        <taxon>Tracheophyta</taxon>
        <taxon>Spermatophyta</taxon>
        <taxon>Magnoliopsida</taxon>
        <taxon>eudicotyledons</taxon>
        <taxon>Gunneridae</taxon>
        <taxon>Pentapetalae</taxon>
        <taxon>asterids</taxon>
        <taxon>lamiids</taxon>
        <taxon>Gentianales</taxon>
        <taxon>Rubiaceae</taxon>
        <taxon>Ixoroideae</taxon>
        <taxon>Gardenieae complex</taxon>
        <taxon>Bertiereae - Coffeeae clade</taxon>
        <taxon>Coffeeae</taxon>
        <taxon>Coffea</taxon>
    </lineage>
</organism>
<dbReference type="GeneID" id="113689394"/>
<dbReference type="InterPro" id="IPR044859">
    <property type="entry name" value="Allene_oxi_cyc_Dirigent"/>
</dbReference>
<comment type="subcellular location">
    <subcellularLocation>
        <location evidence="4">Secreted</location>
        <location evidence="4">Extracellular space</location>
        <location evidence="4">Apoplast</location>
    </subcellularLocation>
</comment>
<gene>
    <name evidence="6" type="primary">LOC113689394</name>
</gene>
<dbReference type="GO" id="GO:0009699">
    <property type="term" value="P:phenylpropanoid biosynthetic process"/>
    <property type="evidence" value="ECO:0007669"/>
    <property type="project" value="UniProtKB-ARBA"/>
</dbReference>
<keyword evidence="5" id="KW-1185">Reference proteome</keyword>
<dbReference type="RefSeq" id="XP_027062973.1">
    <property type="nucleotide sequence ID" value="XM_027207172.1"/>
</dbReference>
<dbReference type="AlphaFoldDB" id="A0A6P6S9V8"/>
<evidence type="ECO:0000256" key="3">
    <source>
        <dbReference type="ARBA" id="ARBA00022525"/>
    </source>
</evidence>
<dbReference type="Pfam" id="PF03018">
    <property type="entry name" value="Dirigent"/>
    <property type="match status" value="1"/>
</dbReference>
<reference evidence="5" key="1">
    <citation type="journal article" date="2025" name="Foods">
        <title>Unveiling the Microbial Signatures of Arabica Coffee Cherries: Insights into Ripeness Specific Diversity, Functional Traits, and Implications for Quality and Safety.</title>
        <authorList>
            <consortium name="RefSeq"/>
            <person name="Tenea G.N."/>
            <person name="Cifuentes V."/>
            <person name="Reyes P."/>
            <person name="Cevallos-Vallejos M."/>
        </authorList>
    </citation>
    <scope>NUCLEOTIDE SEQUENCE [LARGE SCALE GENOMIC DNA]</scope>
</reference>
<comment type="function">
    <text evidence="4">Dirigent proteins impart stereoselectivity on the phenoxy radical-coupling reaction, yielding optically active lignans from two molecules of coniferyl alcohol in the biosynthesis of lignans, flavonolignans, and alkaloids and thus plays a central role in plant secondary metabolism.</text>
</comment>
<name>A0A6P6S9V8_COFAR</name>
<evidence type="ECO:0000313" key="6">
    <source>
        <dbReference type="RefSeq" id="XP_027062973.1"/>
    </source>
</evidence>
<protein>
    <recommendedName>
        <fullName evidence="4">Dirigent protein</fullName>
    </recommendedName>
</protein>
<accession>A0A6P6S9V8</accession>
<keyword evidence="4" id="KW-0732">Signal</keyword>
<dbReference type="Gene3D" id="2.40.480.10">
    <property type="entry name" value="Allene oxide cyclase-like"/>
    <property type="match status" value="1"/>
</dbReference>
<feature type="chain" id="PRO_5028507197" description="Dirigent protein" evidence="4">
    <location>
        <begin position="25"/>
        <end position="183"/>
    </location>
</feature>
<comment type="subunit">
    <text evidence="2 4">Homodimer.</text>
</comment>
<evidence type="ECO:0000256" key="2">
    <source>
        <dbReference type="ARBA" id="ARBA00011738"/>
    </source>
</evidence>
<evidence type="ECO:0000256" key="1">
    <source>
        <dbReference type="ARBA" id="ARBA00010746"/>
    </source>
</evidence>
<proteinExistence type="inferred from homology"/>
<keyword evidence="4" id="KW-0052">Apoplast</keyword>
<sequence>MAKSLAIASLQIVSVLLLASLGQSNTVFRNLTVYLHEFQSGDAQSIFPVAGLPNVTWGYHQFGTVFVIDNTLTQSVSFKSAVVGRLQGISAVASLDGNNMELAATILFTNGKYKGSTVEFKGIALRSMLVNEVAIIGGTKQFRYATGYIISEVLSAVGGYLTLRLNLYIRQDIPDDSPGIAFH</sequence>
<reference evidence="6" key="2">
    <citation type="submission" date="2025-08" db="UniProtKB">
        <authorList>
            <consortium name="RefSeq"/>
        </authorList>
    </citation>
    <scope>IDENTIFICATION</scope>
    <source>
        <tissue evidence="6">Leaves</tissue>
    </source>
</reference>
<comment type="similarity">
    <text evidence="1 4">Belongs to the plant dirigent protein family.</text>
</comment>